<dbReference type="PANTHER" id="PTHR43685">
    <property type="entry name" value="GLYCOSYLTRANSFERASE"/>
    <property type="match status" value="1"/>
</dbReference>
<feature type="transmembrane region" description="Helical" evidence="1">
    <location>
        <begin position="781"/>
        <end position="801"/>
    </location>
</feature>
<keyword evidence="3" id="KW-1185">Reference proteome</keyword>
<feature type="transmembrane region" description="Helical" evidence="1">
    <location>
        <begin position="492"/>
        <end position="513"/>
    </location>
</feature>
<sequence>MVTDDSDAGSVATLAVVVSPGVSVYLPRTLRGLAEQTRPVGTVLVVDTSAPGREMGTGVPVHDAIDAAGLRAVSTVRVLRIPAPRTFGAAVRAALADHEQHLAEQARRQERPAPPPARWLWLLHDDSAPEPRAHAALLRAGESGPSVAVAGPKQRDWARPDLLLEVGIRATATGRRVPDVEDGEIDQGQHDSREDVLGVGTAGALVRREVWDQLGGPDPSLGPYGDGLDLSQRAWLAGHRVVLVPGAVVHHARASYQGLRDLSSPRPDPQTAPDPRRSFAARRRSQLFLWLTTTPWYLLPLVVLAVLALAPARALWRLTTKEIGLVGAEMRSAAEVLAGPAAIWRARRRHRLTRTVPLRYLRPLRSTWRDVARARHEERRSQAAARAHRVAPSELELRERAALARRRRGALGLLLLGLTAVALVAFGPLLTEGALRGGALATLDATAGGVWSAATSAWVAAGLGHAGPPDPLLAVLALAMTPLAPFGAGGNALTAAVLVLAVPLAGTGAWFAAGAATRSVLLRAWAAAVWALAPALLVGVGQGRLGAVLAHLLLPWAALGVARAVGVQRRDVILPGIADARRDDDEPDAADRPTVGAPALTSVRPSGGSIAAAAGAGLALAVVTAGAPVLLPAALLVLLGLALAVPRRRRLLVLVAVPPVLLLGPLLTAALSSTSTGGWRALVADPGLPLAADPGASWLAALGWPTALPALVGPWVLALAGGAAVAAAAVLALLRGTGRARAVRAGWLAVLAGLATALVSSRTPVGVGADLAGEASVVTGWGGPGTSLALLGLLVAATAAADGMRGSLTAHSFGWRHLLVGAVVAVMVLGPLATTGSWLATVLRGEEPALLALAGRDAPAVPALARELQNGPERSRVLALHAEGGAVRAEVWRHAGPQLTGEAAVVDVRGLTPGGQPAEPDAASAELAALTAELATGTAPAAGEQLGRLAVGVVLVPPLTDPEAAATRQELIARLDATAGLERVTENASGVIWRTSRSSTQPAAAQAVSRARVLDADGTVLAPLPAGEVTVSTRVPAGPEGRTVVLAERADTAWRATYNGRPVRATTDGWRQAFEIPAHTGVLEIGYEPPWQLPWRVAQAVGLGLAVLLAVPVRRRREEHA</sequence>
<feature type="transmembrane region" description="Helical" evidence="1">
    <location>
        <begin position="520"/>
        <end position="540"/>
    </location>
</feature>
<dbReference type="SUPFAM" id="SSF53448">
    <property type="entry name" value="Nucleotide-diphospho-sugar transferases"/>
    <property type="match status" value="1"/>
</dbReference>
<evidence type="ECO:0000256" key="1">
    <source>
        <dbReference type="SAM" id="Phobius"/>
    </source>
</evidence>
<dbReference type="Pfam" id="PF13641">
    <property type="entry name" value="Glyco_tranf_2_3"/>
    <property type="match status" value="1"/>
</dbReference>
<feature type="transmembrane region" description="Helical" evidence="1">
    <location>
        <begin position="610"/>
        <end position="639"/>
    </location>
</feature>
<name>A0ABX5VLA5_9MICO</name>
<feature type="transmembrane region" description="Helical" evidence="1">
    <location>
        <begin position="712"/>
        <end position="733"/>
    </location>
</feature>
<protein>
    <submittedName>
        <fullName evidence="2">Glycosyltransferase</fullName>
    </submittedName>
</protein>
<feature type="transmembrane region" description="Helical" evidence="1">
    <location>
        <begin position="651"/>
        <end position="671"/>
    </location>
</feature>
<gene>
    <name evidence="2" type="ORF">FE251_03185</name>
</gene>
<evidence type="ECO:0000313" key="2">
    <source>
        <dbReference type="EMBL" id="QDB78491.1"/>
    </source>
</evidence>
<organism evidence="2 3">
    <name type="scientific">Georgenia wutianyii</name>
    <dbReference type="NCBI Taxonomy" id="2585135"/>
    <lineage>
        <taxon>Bacteria</taxon>
        <taxon>Bacillati</taxon>
        <taxon>Actinomycetota</taxon>
        <taxon>Actinomycetes</taxon>
        <taxon>Micrococcales</taxon>
        <taxon>Bogoriellaceae</taxon>
        <taxon>Georgenia</taxon>
    </lineage>
</organism>
<accession>A0ABX5VLA5</accession>
<evidence type="ECO:0000313" key="3">
    <source>
        <dbReference type="Proteomes" id="UP000313948"/>
    </source>
</evidence>
<reference evidence="2 3" key="1">
    <citation type="submission" date="2019-05" db="EMBL/GenBank/DDBJ databases">
        <title>Georgenia *** sp. nov., and Georgenia *** sp. nov., isolated from the intestinal contents of plateau pika (Ochotona curzoniae) in the Qinghai-Tibet plateau of China.</title>
        <authorList>
            <person name="Tian Z."/>
        </authorList>
    </citation>
    <scope>NUCLEOTIDE SEQUENCE [LARGE SCALE GENOMIC DNA]</scope>
    <source>
        <strain evidence="2 3">Z294</strain>
    </source>
</reference>
<dbReference type="Proteomes" id="UP000313948">
    <property type="component" value="Chromosome"/>
</dbReference>
<keyword evidence="1" id="KW-0812">Transmembrane</keyword>
<feature type="transmembrane region" description="Helical" evidence="1">
    <location>
        <begin position="287"/>
        <end position="311"/>
    </location>
</feature>
<dbReference type="InterPro" id="IPR029044">
    <property type="entry name" value="Nucleotide-diphossugar_trans"/>
</dbReference>
<keyword evidence="1" id="KW-0472">Membrane</keyword>
<proteinExistence type="predicted"/>
<dbReference type="PANTHER" id="PTHR43685:SF3">
    <property type="entry name" value="SLR2126 PROTEIN"/>
    <property type="match status" value="1"/>
</dbReference>
<feature type="transmembrane region" description="Helical" evidence="1">
    <location>
        <begin position="410"/>
        <end position="430"/>
    </location>
</feature>
<dbReference type="Gene3D" id="3.90.550.10">
    <property type="entry name" value="Spore Coat Polysaccharide Biosynthesis Protein SpsA, Chain A"/>
    <property type="match status" value="1"/>
</dbReference>
<dbReference type="InterPro" id="IPR050834">
    <property type="entry name" value="Glycosyltransf_2"/>
</dbReference>
<feature type="transmembrane region" description="Helical" evidence="1">
    <location>
        <begin position="813"/>
        <end position="833"/>
    </location>
</feature>
<keyword evidence="1" id="KW-1133">Transmembrane helix</keyword>
<feature type="transmembrane region" description="Helical" evidence="1">
    <location>
        <begin position="745"/>
        <end position="761"/>
    </location>
</feature>
<dbReference type="EMBL" id="CP040899">
    <property type="protein sequence ID" value="QDB78491.1"/>
    <property type="molecule type" value="Genomic_DNA"/>
</dbReference>